<organism evidence="2">
    <name type="scientific">Arundo donax</name>
    <name type="common">Giant reed</name>
    <name type="synonym">Donax arundinaceus</name>
    <dbReference type="NCBI Taxonomy" id="35708"/>
    <lineage>
        <taxon>Eukaryota</taxon>
        <taxon>Viridiplantae</taxon>
        <taxon>Streptophyta</taxon>
        <taxon>Embryophyta</taxon>
        <taxon>Tracheophyta</taxon>
        <taxon>Spermatophyta</taxon>
        <taxon>Magnoliopsida</taxon>
        <taxon>Liliopsida</taxon>
        <taxon>Poales</taxon>
        <taxon>Poaceae</taxon>
        <taxon>PACMAD clade</taxon>
        <taxon>Arundinoideae</taxon>
        <taxon>Arundineae</taxon>
        <taxon>Arundo</taxon>
    </lineage>
</organism>
<reference evidence="2" key="1">
    <citation type="submission" date="2014-09" db="EMBL/GenBank/DDBJ databases">
        <authorList>
            <person name="Magalhaes I.L.F."/>
            <person name="Oliveira U."/>
            <person name="Santos F.R."/>
            <person name="Vidigal T.H.D.A."/>
            <person name="Brescovit A.D."/>
            <person name="Santos A.J."/>
        </authorList>
    </citation>
    <scope>NUCLEOTIDE SEQUENCE</scope>
    <source>
        <tissue evidence="2">Shoot tissue taken approximately 20 cm above the soil surface</tissue>
    </source>
</reference>
<evidence type="ECO:0000256" key="1">
    <source>
        <dbReference type="SAM" id="MobiDB-lite"/>
    </source>
</evidence>
<sequence length="30" mass="3597">MVDMKHEYRNTERRTSSKLFGFPSHSQMVP</sequence>
<feature type="compositionally biased region" description="Basic and acidic residues" evidence="1">
    <location>
        <begin position="1"/>
        <end position="15"/>
    </location>
</feature>
<evidence type="ECO:0000313" key="2">
    <source>
        <dbReference type="EMBL" id="JAD24982.1"/>
    </source>
</evidence>
<dbReference type="AlphaFoldDB" id="A0A0A8YRG9"/>
<protein>
    <submittedName>
        <fullName evidence="2">Uncharacterized protein</fullName>
    </submittedName>
</protein>
<dbReference type="EMBL" id="GBRH01272913">
    <property type="protein sequence ID" value="JAD24982.1"/>
    <property type="molecule type" value="Transcribed_RNA"/>
</dbReference>
<accession>A0A0A8YRG9</accession>
<proteinExistence type="predicted"/>
<name>A0A0A8YRG9_ARUDO</name>
<feature type="region of interest" description="Disordered" evidence="1">
    <location>
        <begin position="1"/>
        <end position="30"/>
    </location>
</feature>
<reference evidence="2" key="2">
    <citation type="journal article" date="2015" name="Data Brief">
        <title>Shoot transcriptome of the giant reed, Arundo donax.</title>
        <authorList>
            <person name="Barrero R.A."/>
            <person name="Guerrero F.D."/>
            <person name="Moolhuijzen P."/>
            <person name="Goolsby J.A."/>
            <person name="Tidwell J."/>
            <person name="Bellgard S.E."/>
            <person name="Bellgard M.I."/>
        </authorList>
    </citation>
    <scope>NUCLEOTIDE SEQUENCE</scope>
    <source>
        <tissue evidence="2">Shoot tissue taken approximately 20 cm above the soil surface</tissue>
    </source>
</reference>